<dbReference type="OrthoDB" id="9777306at2"/>
<evidence type="ECO:0000256" key="4">
    <source>
        <dbReference type="ARBA" id="ARBA00022837"/>
    </source>
</evidence>
<evidence type="ECO:0000256" key="3">
    <source>
        <dbReference type="ARBA" id="ARBA00022801"/>
    </source>
</evidence>
<dbReference type="PANTHER" id="PTHR42693">
    <property type="entry name" value="ARYLSULFATASE FAMILY MEMBER"/>
    <property type="match status" value="1"/>
</dbReference>
<dbReference type="GO" id="GO:0016787">
    <property type="term" value="F:hydrolase activity"/>
    <property type="evidence" value="ECO:0007669"/>
    <property type="project" value="UniProtKB-KW"/>
</dbReference>
<dbReference type="SUPFAM" id="SSF53649">
    <property type="entry name" value="Alkaline phosphatase-like"/>
    <property type="match status" value="1"/>
</dbReference>
<keyword evidence="4" id="KW-0106">Calcium</keyword>
<evidence type="ECO:0000256" key="1">
    <source>
        <dbReference type="ARBA" id="ARBA00008779"/>
    </source>
</evidence>
<dbReference type="PANTHER" id="PTHR42693:SF43">
    <property type="entry name" value="BLL2667 PROTEIN"/>
    <property type="match status" value="1"/>
</dbReference>
<dbReference type="KEGG" id="bsau:DWV08_04375"/>
<keyword evidence="8" id="KW-1185">Reference proteome</keyword>
<dbReference type="AlphaFoldDB" id="A0A345YLW8"/>
<evidence type="ECO:0000313" key="7">
    <source>
        <dbReference type="EMBL" id="RRR21604.1"/>
    </source>
</evidence>
<protein>
    <submittedName>
        <fullName evidence="7">Arylsulfatase</fullName>
    </submittedName>
</protein>
<comment type="similarity">
    <text evidence="1">Belongs to the sulfatase family.</text>
</comment>
<dbReference type="Gene3D" id="3.40.720.10">
    <property type="entry name" value="Alkaline Phosphatase, subunit A"/>
    <property type="match status" value="1"/>
</dbReference>
<evidence type="ECO:0000259" key="5">
    <source>
        <dbReference type="Pfam" id="PF00884"/>
    </source>
</evidence>
<evidence type="ECO:0000313" key="9">
    <source>
        <dbReference type="Proteomes" id="UP000282185"/>
    </source>
</evidence>
<dbReference type="CDD" id="cd16025">
    <property type="entry name" value="PAS_like"/>
    <property type="match status" value="1"/>
</dbReference>
<feature type="domain" description="Sulfatase N-terminal" evidence="5">
    <location>
        <begin position="49"/>
        <end position="463"/>
    </location>
</feature>
<evidence type="ECO:0000313" key="8">
    <source>
        <dbReference type="Proteomes" id="UP000254236"/>
    </source>
</evidence>
<dbReference type="GO" id="GO:0046872">
    <property type="term" value="F:metal ion binding"/>
    <property type="evidence" value="ECO:0007669"/>
    <property type="project" value="UniProtKB-KW"/>
</dbReference>
<organism evidence="7 9">
    <name type="scientific">Brachybacterium saurashtrense</name>
    <dbReference type="NCBI Taxonomy" id="556288"/>
    <lineage>
        <taxon>Bacteria</taxon>
        <taxon>Bacillati</taxon>
        <taxon>Actinomycetota</taxon>
        <taxon>Actinomycetes</taxon>
        <taxon>Micrococcales</taxon>
        <taxon>Dermabacteraceae</taxon>
        <taxon>Brachybacterium</taxon>
    </lineage>
</organism>
<dbReference type="InterPro" id="IPR000917">
    <property type="entry name" value="Sulfatase_N"/>
</dbReference>
<dbReference type="InterPro" id="IPR017850">
    <property type="entry name" value="Alkaline_phosphatase_core_sf"/>
</dbReference>
<dbReference type="Gene3D" id="3.30.1120.10">
    <property type="match status" value="1"/>
</dbReference>
<proteinExistence type="inferred from homology"/>
<gene>
    <name evidence="6" type="ORF">DWV08_04375</name>
    <name evidence="7" type="ORF">DXU92_12950</name>
</gene>
<accession>A0A345YLW8</accession>
<name>A0A345YLW8_9MICO</name>
<keyword evidence="3" id="KW-0378">Hydrolase</keyword>
<dbReference type="EMBL" id="QSWH01000006">
    <property type="protein sequence ID" value="RRR21604.1"/>
    <property type="molecule type" value="Genomic_DNA"/>
</dbReference>
<evidence type="ECO:0000256" key="2">
    <source>
        <dbReference type="ARBA" id="ARBA00022723"/>
    </source>
</evidence>
<dbReference type="Proteomes" id="UP000282185">
    <property type="component" value="Unassembled WGS sequence"/>
</dbReference>
<reference evidence="7 9" key="2">
    <citation type="submission" date="2018-08" db="EMBL/GenBank/DDBJ databases">
        <title>Brachybacterium saurashtrense DSM 23186.</title>
        <authorList>
            <person name="Li Y."/>
        </authorList>
    </citation>
    <scope>NUCLEOTIDE SEQUENCE [LARGE SCALE GENOMIC DNA]</scope>
    <source>
        <strain evidence="7 9">DSM 23186</strain>
    </source>
</reference>
<keyword evidence="2" id="KW-0479">Metal-binding</keyword>
<dbReference type="PROSITE" id="PS00523">
    <property type="entry name" value="SULFATASE_1"/>
    <property type="match status" value="1"/>
</dbReference>
<dbReference type="EMBL" id="CP031356">
    <property type="protein sequence ID" value="AXK44920.1"/>
    <property type="molecule type" value="Genomic_DNA"/>
</dbReference>
<evidence type="ECO:0000313" key="6">
    <source>
        <dbReference type="EMBL" id="AXK44920.1"/>
    </source>
</evidence>
<dbReference type="Pfam" id="PF00884">
    <property type="entry name" value="Sulfatase"/>
    <property type="match status" value="1"/>
</dbReference>
<dbReference type="InterPro" id="IPR050738">
    <property type="entry name" value="Sulfatase"/>
</dbReference>
<dbReference type="Proteomes" id="UP000254236">
    <property type="component" value="Chromosome"/>
</dbReference>
<dbReference type="RefSeq" id="WP_115412672.1">
    <property type="nucleotide sequence ID" value="NZ_CP031356.1"/>
</dbReference>
<dbReference type="InterPro" id="IPR024607">
    <property type="entry name" value="Sulfatase_CS"/>
</dbReference>
<reference evidence="6 8" key="1">
    <citation type="submission" date="2018-07" db="EMBL/GenBank/DDBJ databases">
        <title>Brachybacterium saurashtrense DSM 23186 genome sequence.</title>
        <authorList>
            <person name="Guo L."/>
        </authorList>
    </citation>
    <scope>NUCLEOTIDE SEQUENCE [LARGE SCALE GENOMIC DNA]</scope>
    <source>
        <strain evidence="6 8">DSM 23186</strain>
    </source>
</reference>
<sequence>MTTEEFPLNQDRYHLPEPEWSYPNATVNTYAADSEPDFPPPKKAPAGAPNILLVLIDDVGFGWPSVNGGLVRMPNAERMHNRGLFYNQFHTTALCAPTRAAMLTGRNHHSVGAGVIQEMATGYPGYCGIIPKSCATVSELLKQAGYTCGWWGKNHNVPDNETSPAGPFSNWPTGQGFDYFYGFIAGETDQFYPSLIRNTTPVEAPSRPEDGYQLQRDLADDCITWLREQKTIAPGRPVFTYFSTGAAHAPHQPPLDWRGRNAGRFDMGWDEYRRQVHENQLRMGIIPDGTNLTERPEQIPSWDSQPADHKQLFARQAENFADFLEHTDHEVGRVIDAYDELGELDNTLVIYIIGDNGSSGEGSLLGTPNEIMSLNGIQPTIDEAMGFLDTWGLPGTSPHYAAGWAHAGDTPFQWTKQIASHFGGTRNSMIVSWPNRITGRGEVRSQFHHVVDVMPTIMEVVGIREPVEVNGVAQRPIEGTSFAYSFADAEAPGRHETQYFEMMGNRGIYHEGWMASCRHGRLPWETSGTFSFEEDSWELYDISRDFSQSVDLAAEKPDKLKELQDLFLTEAAKYQVMPLDDRFAERLDVTLRPSFYHGRKKVTFYPGMIRQPEGSGPKFISVPWKATIPIEVPEGGAEGVLFALGGDAAGFSVFLWEGKLRYHYNFFGLERYDAIAEEPLPQGHHTIVVDVLPDAAAPGSPATAALFVDGEQVAATRVARQIPMRSGAECFDVGQDSRSPVCDDYKDRGLFEFTGTIDSITFEFGDFEEPTGMDRLRLATAMD</sequence>